<evidence type="ECO:0000256" key="1">
    <source>
        <dbReference type="ARBA" id="ARBA00004123"/>
    </source>
</evidence>
<evidence type="ECO:0000313" key="10">
    <source>
        <dbReference type="EMBL" id="CAL8143960.1"/>
    </source>
</evidence>
<evidence type="ECO:0000256" key="7">
    <source>
        <dbReference type="ARBA" id="ARBA00023242"/>
    </source>
</evidence>
<evidence type="ECO:0000259" key="9">
    <source>
        <dbReference type="Pfam" id="PF07716"/>
    </source>
</evidence>
<dbReference type="SUPFAM" id="SSF57959">
    <property type="entry name" value="Leucine zipper domain"/>
    <property type="match status" value="1"/>
</dbReference>
<gene>
    <name evidence="10" type="ORF">ODALV1_LOCUS30015</name>
</gene>
<reference evidence="10 11" key="1">
    <citation type="submission" date="2024-08" db="EMBL/GenBank/DDBJ databases">
        <authorList>
            <person name="Cucini C."/>
            <person name="Frati F."/>
        </authorList>
    </citation>
    <scope>NUCLEOTIDE SEQUENCE [LARGE SCALE GENOMIC DNA]</scope>
</reference>
<proteinExistence type="inferred from homology"/>
<dbReference type="EMBL" id="CAXLJM020000160">
    <property type="protein sequence ID" value="CAL8143960.1"/>
    <property type="molecule type" value="Genomic_DNA"/>
</dbReference>
<keyword evidence="7" id="KW-0539">Nucleus</keyword>
<protein>
    <recommendedName>
        <fullName evidence="9">BZIP domain-containing protein</fullName>
    </recommendedName>
</protein>
<dbReference type="PANTHER" id="PTHR21051:SF4">
    <property type="entry name" value="CAMP-RESPONSIVE ELEMENT-BINDING PROTEIN-LIKE 2"/>
    <property type="match status" value="1"/>
</dbReference>
<feature type="compositionally biased region" description="Basic and acidic residues" evidence="8">
    <location>
        <begin position="45"/>
        <end position="54"/>
    </location>
</feature>
<dbReference type="Gene3D" id="1.20.5.170">
    <property type="match status" value="1"/>
</dbReference>
<feature type="region of interest" description="Disordered" evidence="8">
    <location>
        <begin position="45"/>
        <end position="65"/>
    </location>
</feature>
<dbReference type="PANTHER" id="PTHR21051">
    <property type="entry name" value="CAMP-RESPONSIVE ELEMENT-BINDING PROTEIN-LIKE 2"/>
    <property type="match status" value="1"/>
</dbReference>
<evidence type="ECO:0000256" key="5">
    <source>
        <dbReference type="ARBA" id="ARBA00023159"/>
    </source>
</evidence>
<comment type="caution">
    <text evidence="10">The sequence shown here is derived from an EMBL/GenBank/DDBJ whole genome shotgun (WGS) entry which is preliminary data.</text>
</comment>
<keyword evidence="5" id="KW-0010">Activator</keyword>
<sequence length="226" mass="25538">MDFRGGKMMETNEEQPFPMNIVPKEERLDFEEYYGSFCDEMYKQEEKKAGETSRRGRTRSLTKKSADKVDIKAKLERSRQSARECRARKKLRYQYLEEIISETEKAIVALRREMDCLRLWGKELDEGRVPPAMIDYRQACIDRKILEPFKVHTSDILMEESHQEQEVLRHVQTVASSPASSGIASASTSAGAGVTTMAFSPTGGQLSAFAAMMLSPTGLTHTISPS</sequence>
<dbReference type="Pfam" id="PF07716">
    <property type="entry name" value="bZIP_2"/>
    <property type="match status" value="1"/>
</dbReference>
<keyword evidence="11" id="KW-1185">Reference proteome</keyword>
<dbReference type="CDD" id="cd14709">
    <property type="entry name" value="bZIP_CREBL2"/>
    <property type="match status" value="1"/>
</dbReference>
<evidence type="ECO:0000256" key="8">
    <source>
        <dbReference type="SAM" id="MobiDB-lite"/>
    </source>
</evidence>
<evidence type="ECO:0000256" key="2">
    <source>
        <dbReference type="ARBA" id="ARBA00009050"/>
    </source>
</evidence>
<comment type="similarity">
    <text evidence="2">Belongs to the bZIP family. ATF subfamily.</text>
</comment>
<dbReference type="InterPro" id="IPR004827">
    <property type="entry name" value="bZIP"/>
</dbReference>
<dbReference type="InterPro" id="IPR046347">
    <property type="entry name" value="bZIP_sf"/>
</dbReference>
<accession>A0ABP1S676</accession>
<evidence type="ECO:0000256" key="4">
    <source>
        <dbReference type="ARBA" id="ARBA00023125"/>
    </source>
</evidence>
<feature type="domain" description="BZIP" evidence="9">
    <location>
        <begin position="73"/>
        <end position="118"/>
    </location>
</feature>
<dbReference type="Proteomes" id="UP001642540">
    <property type="component" value="Unassembled WGS sequence"/>
</dbReference>
<comment type="subcellular location">
    <subcellularLocation>
        <location evidence="1">Nucleus</location>
    </subcellularLocation>
</comment>
<evidence type="ECO:0000256" key="6">
    <source>
        <dbReference type="ARBA" id="ARBA00023163"/>
    </source>
</evidence>
<keyword evidence="3" id="KW-0805">Transcription regulation</keyword>
<evidence type="ECO:0000256" key="3">
    <source>
        <dbReference type="ARBA" id="ARBA00023015"/>
    </source>
</evidence>
<organism evidence="10 11">
    <name type="scientific">Orchesella dallaii</name>
    <dbReference type="NCBI Taxonomy" id="48710"/>
    <lineage>
        <taxon>Eukaryota</taxon>
        <taxon>Metazoa</taxon>
        <taxon>Ecdysozoa</taxon>
        <taxon>Arthropoda</taxon>
        <taxon>Hexapoda</taxon>
        <taxon>Collembola</taxon>
        <taxon>Entomobryomorpha</taxon>
        <taxon>Entomobryoidea</taxon>
        <taxon>Orchesellidae</taxon>
        <taxon>Orchesellinae</taxon>
        <taxon>Orchesella</taxon>
    </lineage>
</organism>
<keyword evidence="6" id="KW-0804">Transcription</keyword>
<dbReference type="InterPro" id="IPR039250">
    <property type="entry name" value="CREBL2/REPTOR-BP"/>
</dbReference>
<name>A0ABP1S676_9HEXA</name>
<evidence type="ECO:0000313" key="11">
    <source>
        <dbReference type="Proteomes" id="UP001642540"/>
    </source>
</evidence>
<keyword evidence="4" id="KW-0238">DNA-binding</keyword>